<dbReference type="Proteomes" id="UP000712281">
    <property type="component" value="Unassembled WGS sequence"/>
</dbReference>
<evidence type="ECO:0000313" key="1">
    <source>
        <dbReference type="EMBL" id="KAF2600485.1"/>
    </source>
</evidence>
<gene>
    <name evidence="1" type="ORF">F2Q68_00011330</name>
</gene>
<proteinExistence type="predicted"/>
<comment type="caution">
    <text evidence="1">The sequence shown here is derived from an EMBL/GenBank/DDBJ whole genome shotgun (WGS) entry which is preliminary data.</text>
</comment>
<organism evidence="1 2">
    <name type="scientific">Brassica cretica</name>
    <name type="common">Mustard</name>
    <dbReference type="NCBI Taxonomy" id="69181"/>
    <lineage>
        <taxon>Eukaryota</taxon>
        <taxon>Viridiplantae</taxon>
        <taxon>Streptophyta</taxon>
        <taxon>Embryophyta</taxon>
        <taxon>Tracheophyta</taxon>
        <taxon>Spermatophyta</taxon>
        <taxon>Magnoliopsida</taxon>
        <taxon>eudicotyledons</taxon>
        <taxon>Gunneridae</taxon>
        <taxon>Pentapetalae</taxon>
        <taxon>rosids</taxon>
        <taxon>malvids</taxon>
        <taxon>Brassicales</taxon>
        <taxon>Brassicaceae</taxon>
        <taxon>Brassiceae</taxon>
        <taxon>Brassica</taxon>
    </lineage>
</organism>
<name>A0A8S9L1D1_BRACR</name>
<accession>A0A8S9L1D1</accession>
<evidence type="ECO:0000313" key="2">
    <source>
        <dbReference type="Proteomes" id="UP000712281"/>
    </source>
</evidence>
<dbReference type="EMBL" id="QGKW02000717">
    <property type="protein sequence ID" value="KAF2600485.1"/>
    <property type="molecule type" value="Genomic_DNA"/>
</dbReference>
<sequence>MFRQIRLSAELASVQLTEFCVRRSRLLLRRWTAGFCLWVAVASSVLLRRLLSLRHAPLVLTAALTGVIPVSFDHRFCSSPLQSTLLPRFRCSMLFCFNRFDSRWFEFVVSRLELHQRRKILWLVRLWVDLTLKFQAPSVLLSLSVRFFERDPVPVDLPIKPLPESFCWLKIGDSHGGNVSRPRQMLTRGDRVGRVLP</sequence>
<protein>
    <submittedName>
        <fullName evidence="1">Uncharacterized protein</fullName>
    </submittedName>
</protein>
<reference evidence="1" key="1">
    <citation type="submission" date="2019-12" db="EMBL/GenBank/DDBJ databases">
        <title>Genome sequencing and annotation of Brassica cretica.</title>
        <authorList>
            <person name="Studholme D.J."/>
            <person name="Sarris P.F."/>
        </authorList>
    </citation>
    <scope>NUCLEOTIDE SEQUENCE</scope>
    <source>
        <strain evidence="1">PFS-001/15</strain>
        <tissue evidence="1">Leaf</tissue>
    </source>
</reference>
<dbReference type="AlphaFoldDB" id="A0A8S9L1D1"/>